<dbReference type="InterPro" id="IPR006652">
    <property type="entry name" value="Kelch_1"/>
</dbReference>
<dbReference type="Pfam" id="PF00646">
    <property type="entry name" value="F-box"/>
    <property type="match status" value="1"/>
</dbReference>
<dbReference type="SMART" id="SM00256">
    <property type="entry name" value="FBOX"/>
    <property type="match status" value="1"/>
</dbReference>
<dbReference type="InterPro" id="IPR050354">
    <property type="entry name" value="F-box/kelch-repeat_ARATH"/>
</dbReference>
<dbReference type="AlphaFoldDB" id="A0A816ICC1"/>
<organism evidence="3">
    <name type="scientific">Brassica napus</name>
    <name type="common">Rape</name>
    <dbReference type="NCBI Taxonomy" id="3708"/>
    <lineage>
        <taxon>Eukaryota</taxon>
        <taxon>Viridiplantae</taxon>
        <taxon>Streptophyta</taxon>
        <taxon>Embryophyta</taxon>
        <taxon>Tracheophyta</taxon>
        <taxon>Spermatophyta</taxon>
        <taxon>Magnoliopsida</taxon>
        <taxon>eudicotyledons</taxon>
        <taxon>Gunneridae</taxon>
        <taxon>Pentapetalae</taxon>
        <taxon>rosids</taxon>
        <taxon>malvids</taxon>
        <taxon>Brassicales</taxon>
        <taxon>Brassicaceae</taxon>
        <taxon>Brassiceae</taxon>
        <taxon>Brassica</taxon>
    </lineage>
</organism>
<dbReference type="InterPro" id="IPR057499">
    <property type="entry name" value="Kelch_FKB95"/>
</dbReference>
<sequence length="382" mass="43936">MVVISEITDDDNGDKKSPQELPGGETRIITTTTRRCSLESIPLDVTECIVASFSRYEYPAIALVSSHFRRLIASHNFFFFFFFFFFSNAPWVSHNFRLTRSQLSAPERFLYALLGFPPHELPRWHILYRTNNDASLRLRRVDSLPPVPYGCAVVAIGREIYVIGGCDGGRRQGRSHIFVMGGCETPSADWVEAFDLERRVWLRWTWPMASNVRIDFVTYAVVKQRIYTLSPRAWCHAYDPRERTLETWAGGHELRGFWQASSCVVDGMLFNVDPGRFLGHLILVFDLKKQVWRPVKLKGAHGLPPCVYHYGYQSRMGNIGGKLVILVGNQTKWWNYEGEKSIWCVERRRQGGEIRGKVESVDVVFKTTKSTPTIELFRTVIV</sequence>
<gene>
    <name evidence="3" type="ORF">DARMORV10_C03P54730.1</name>
</gene>
<keyword evidence="1" id="KW-0812">Transmembrane</keyword>
<feature type="domain" description="F-box" evidence="2">
    <location>
        <begin position="41"/>
        <end position="81"/>
    </location>
</feature>
<reference evidence="3" key="1">
    <citation type="submission" date="2021-01" db="EMBL/GenBank/DDBJ databases">
        <authorList>
            <consortium name="Genoscope - CEA"/>
            <person name="William W."/>
        </authorList>
    </citation>
    <scope>NUCLEOTIDE SEQUENCE</scope>
</reference>
<keyword evidence="1" id="KW-0472">Membrane</keyword>
<feature type="transmembrane region" description="Helical" evidence="1">
    <location>
        <begin position="71"/>
        <end position="92"/>
    </location>
</feature>
<dbReference type="EMBL" id="HG994367">
    <property type="protein sequence ID" value="CAF1705855.1"/>
    <property type="molecule type" value="Genomic_DNA"/>
</dbReference>
<dbReference type="Pfam" id="PF25210">
    <property type="entry name" value="Kelch_FKB95"/>
    <property type="match status" value="1"/>
</dbReference>
<evidence type="ECO:0000313" key="3">
    <source>
        <dbReference type="EMBL" id="CAF1705855.1"/>
    </source>
</evidence>
<dbReference type="InterPro" id="IPR001810">
    <property type="entry name" value="F-box_dom"/>
</dbReference>
<dbReference type="PANTHER" id="PTHR24414">
    <property type="entry name" value="F-BOX/KELCH-REPEAT PROTEIN SKIP4"/>
    <property type="match status" value="1"/>
</dbReference>
<dbReference type="Gene3D" id="2.120.10.80">
    <property type="entry name" value="Kelch-type beta propeller"/>
    <property type="match status" value="1"/>
</dbReference>
<dbReference type="PANTHER" id="PTHR24414:SF65">
    <property type="entry name" value="F-BOX DOMAIN-CONTAINING PROTEIN"/>
    <property type="match status" value="1"/>
</dbReference>
<name>A0A816ICC1_BRANA</name>
<protein>
    <submittedName>
        <fullName evidence="3">(rape) hypothetical protein</fullName>
    </submittedName>
</protein>
<dbReference type="Proteomes" id="UP001295469">
    <property type="component" value="Chromosome C03"/>
</dbReference>
<keyword evidence="1" id="KW-1133">Transmembrane helix</keyword>
<dbReference type="SUPFAM" id="SSF117281">
    <property type="entry name" value="Kelch motif"/>
    <property type="match status" value="1"/>
</dbReference>
<dbReference type="InterPro" id="IPR015915">
    <property type="entry name" value="Kelch-typ_b-propeller"/>
</dbReference>
<evidence type="ECO:0000259" key="2">
    <source>
        <dbReference type="SMART" id="SM00256"/>
    </source>
</evidence>
<dbReference type="Pfam" id="PF01344">
    <property type="entry name" value="Kelch_1"/>
    <property type="match status" value="1"/>
</dbReference>
<evidence type="ECO:0000256" key="1">
    <source>
        <dbReference type="SAM" id="Phobius"/>
    </source>
</evidence>
<accession>A0A816ICC1</accession>
<proteinExistence type="predicted"/>